<dbReference type="Pfam" id="PF05239">
    <property type="entry name" value="PRC"/>
    <property type="match status" value="1"/>
</dbReference>
<gene>
    <name evidence="3" type="ORF">G8E10_07070</name>
</gene>
<dbReference type="Gene3D" id="2.30.30.240">
    <property type="entry name" value="PRC-barrel domain"/>
    <property type="match status" value="1"/>
</dbReference>
<proteinExistence type="predicted"/>
<evidence type="ECO:0000259" key="2">
    <source>
        <dbReference type="Pfam" id="PF05239"/>
    </source>
</evidence>
<dbReference type="InterPro" id="IPR027275">
    <property type="entry name" value="PRC-brl_dom"/>
</dbReference>
<name>A0AA43ZCW7_9HYPH</name>
<evidence type="ECO:0000313" key="3">
    <source>
        <dbReference type="EMBL" id="NHT75508.1"/>
    </source>
</evidence>
<dbReference type="SUPFAM" id="SSF50346">
    <property type="entry name" value="PRC-barrel domain"/>
    <property type="match status" value="1"/>
</dbReference>
<comment type="caution">
    <text evidence="3">The sequence shown here is derived from an EMBL/GenBank/DDBJ whole genome shotgun (WGS) entry which is preliminary data.</text>
</comment>
<dbReference type="InterPro" id="IPR011033">
    <property type="entry name" value="PRC_barrel-like_sf"/>
</dbReference>
<sequence length="126" mass="13248">MTKRNTRIATMTLVLLAGAGASFAQAPATALVDVSGKTMVPGFNVTADDLESMNVYNAAGQKIGEIEDVVGSDKMTPTGVAIDFERSANLGREHRVVALDKVKQNGLRLVVDIDSAAAAQLPVYND</sequence>
<evidence type="ECO:0000313" key="4">
    <source>
        <dbReference type="Proteomes" id="UP001155840"/>
    </source>
</evidence>
<dbReference type="RefSeq" id="WP_110802475.1">
    <property type="nucleotide sequence ID" value="NZ_JAANCM010000003.1"/>
</dbReference>
<organism evidence="3 4">
    <name type="scientific">Ferranicluibacter rubi</name>
    <dbReference type="NCBI Taxonomy" id="2715133"/>
    <lineage>
        <taxon>Bacteria</taxon>
        <taxon>Pseudomonadati</taxon>
        <taxon>Pseudomonadota</taxon>
        <taxon>Alphaproteobacteria</taxon>
        <taxon>Hyphomicrobiales</taxon>
        <taxon>Rhizobiaceae</taxon>
        <taxon>Ferranicluibacter</taxon>
    </lineage>
</organism>
<protein>
    <submittedName>
        <fullName evidence="3">PRC-barrel domain containing protein</fullName>
    </submittedName>
</protein>
<dbReference type="AlphaFoldDB" id="A0AA43ZCW7"/>
<dbReference type="Proteomes" id="UP001155840">
    <property type="component" value="Unassembled WGS sequence"/>
</dbReference>
<evidence type="ECO:0000256" key="1">
    <source>
        <dbReference type="SAM" id="SignalP"/>
    </source>
</evidence>
<feature type="chain" id="PRO_5041382799" evidence="1">
    <location>
        <begin position="25"/>
        <end position="126"/>
    </location>
</feature>
<keyword evidence="1" id="KW-0732">Signal</keyword>
<accession>A0AA43ZCW7</accession>
<feature type="domain" description="PRC-barrel" evidence="2">
    <location>
        <begin position="46"/>
        <end position="115"/>
    </location>
</feature>
<dbReference type="EMBL" id="JAANCM010000003">
    <property type="protein sequence ID" value="NHT75508.1"/>
    <property type="molecule type" value="Genomic_DNA"/>
</dbReference>
<reference evidence="3" key="1">
    <citation type="submission" date="2020-03" db="EMBL/GenBank/DDBJ databases">
        <title>Ferranicluibacter endophyticum gen. nov., sp. nov., a new genus isolated from Rubus ulmifolius Schott. stem.</title>
        <authorList>
            <person name="Roca-Couso R."/>
            <person name="Flores-Felix J.D."/>
            <person name="Igual J.M."/>
            <person name="Rivas R."/>
        </authorList>
    </citation>
    <scope>NUCLEOTIDE SEQUENCE</scope>
    <source>
        <strain evidence="3">CRRU44</strain>
    </source>
</reference>
<keyword evidence="4" id="KW-1185">Reference proteome</keyword>
<feature type="signal peptide" evidence="1">
    <location>
        <begin position="1"/>
        <end position="24"/>
    </location>
</feature>